<evidence type="ECO:0000256" key="5">
    <source>
        <dbReference type="HAMAP-Rule" id="MF_01334"/>
    </source>
</evidence>
<reference evidence="9 10" key="1">
    <citation type="submission" date="2016-02" db="EMBL/GenBank/DDBJ databases">
        <title>Genome sequence of Tissierella creatinophila DSM 6911.</title>
        <authorList>
            <person name="Poehlein A."/>
            <person name="Daniel R."/>
        </authorList>
    </citation>
    <scope>NUCLEOTIDE SEQUENCE [LARGE SCALE GENOMIC DNA]</scope>
    <source>
        <strain evidence="9 10">DSM 6911</strain>
    </source>
</reference>
<evidence type="ECO:0000313" key="9">
    <source>
        <dbReference type="EMBL" id="OLS02314.1"/>
    </source>
</evidence>
<comment type="caution">
    <text evidence="9">The sequence shown here is derived from an EMBL/GenBank/DDBJ whole genome shotgun (WGS) entry which is preliminary data.</text>
</comment>
<dbReference type="GO" id="GO:0006412">
    <property type="term" value="P:translation"/>
    <property type="evidence" value="ECO:0007669"/>
    <property type="project" value="UniProtKB-UniRule"/>
</dbReference>
<dbReference type="GO" id="GO:0003735">
    <property type="term" value="F:structural constituent of ribosome"/>
    <property type="evidence" value="ECO:0007669"/>
    <property type="project" value="InterPro"/>
</dbReference>
<evidence type="ECO:0000313" key="10">
    <source>
        <dbReference type="Proteomes" id="UP000186112"/>
    </source>
</evidence>
<feature type="domain" description="Large ribosomal subunit protein bL25 beta" evidence="8">
    <location>
        <begin position="100"/>
        <end position="184"/>
    </location>
</feature>
<keyword evidence="1 5" id="KW-0699">rRNA-binding</keyword>
<dbReference type="RefSeq" id="WP_075727067.1">
    <property type="nucleotide sequence ID" value="NZ_LTDM01000032.1"/>
</dbReference>
<proteinExistence type="inferred from homology"/>
<sequence length="210" mass="23503">MSSYKITVQNREGIGSNKVNKLRSQKVIPAVIYKKGEETKSLQIDERDFLLTFRKAGTTSVIDLDLDGSTHSVIVKDVQMHPVKNKVLHIDFQELNMNEKIKVLIPINLLNRDQVKLQPSVLAQLLNEVEVECLPGNIPNTADVDVEDMDFTTPLFVKDLDIAKNADIEILAEEDTVVCTLSEPSVKEEEEETDEEASADVPVVGEEDEE</sequence>
<dbReference type="InterPro" id="IPR001021">
    <property type="entry name" value="Ribosomal_bL25_long"/>
</dbReference>
<feature type="domain" description="Large ribosomal subunit protein bL25 L25" evidence="7">
    <location>
        <begin position="6"/>
        <end position="92"/>
    </location>
</feature>
<dbReference type="PANTHER" id="PTHR33284">
    <property type="entry name" value="RIBOSOMAL PROTEIN L25/GLN-TRNA SYNTHETASE, ANTI-CODON-BINDING DOMAIN-CONTAINING PROTEIN"/>
    <property type="match status" value="1"/>
</dbReference>
<evidence type="ECO:0000256" key="1">
    <source>
        <dbReference type="ARBA" id="ARBA00022730"/>
    </source>
</evidence>
<keyword evidence="10" id="KW-1185">Reference proteome</keyword>
<keyword evidence="3 5" id="KW-0689">Ribosomal protein</keyword>
<keyword evidence="4 5" id="KW-0687">Ribonucleoprotein</keyword>
<name>A0A1U7M4R6_TISCR</name>
<dbReference type="CDD" id="cd00495">
    <property type="entry name" value="Ribosomal_L25_TL5_CTC"/>
    <property type="match status" value="1"/>
</dbReference>
<comment type="subunit">
    <text evidence="5">Part of the 50S ribosomal subunit; part of the 5S rRNA/L5/L18/L25 subcomplex. Contacts the 5S rRNA. Binds to the 5S rRNA independently of L5 and L18.</text>
</comment>
<dbReference type="SUPFAM" id="SSF50715">
    <property type="entry name" value="Ribosomal protein L25-like"/>
    <property type="match status" value="1"/>
</dbReference>
<feature type="region of interest" description="Disordered" evidence="6">
    <location>
        <begin position="182"/>
        <end position="210"/>
    </location>
</feature>
<dbReference type="GO" id="GO:0022625">
    <property type="term" value="C:cytosolic large ribosomal subunit"/>
    <property type="evidence" value="ECO:0007669"/>
    <property type="project" value="TreeGrafter"/>
</dbReference>
<gene>
    <name evidence="5 9" type="primary">ctc</name>
    <name evidence="5" type="synonym">rplY</name>
    <name evidence="9" type="ORF">TICRE_17000</name>
</gene>
<dbReference type="Gene3D" id="2.40.240.10">
    <property type="entry name" value="Ribosomal Protein L25, Chain P"/>
    <property type="match status" value="1"/>
</dbReference>
<dbReference type="Gene3D" id="2.170.120.20">
    <property type="entry name" value="Ribosomal protein L25, beta domain"/>
    <property type="match status" value="1"/>
</dbReference>
<evidence type="ECO:0000256" key="4">
    <source>
        <dbReference type="ARBA" id="ARBA00023274"/>
    </source>
</evidence>
<dbReference type="NCBIfam" id="TIGR00731">
    <property type="entry name" value="bL25_bact_ctc"/>
    <property type="match status" value="1"/>
</dbReference>
<evidence type="ECO:0000256" key="2">
    <source>
        <dbReference type="ARBA" id="ARBA00022884"/>
    </source>
</evidence>
<dbReference type="InterPro" id="IPR029751">
    <property type="entry name" value="Ribosomal_L25_dom"/>
</dbReference>
<organism evidence="9 10">
    <name type="scientific">Tissierella creatinophila DSM 6911</name>
    <dbReference type="NCBI Taxonomy" id="1123403"/>
    <lineage>
        <taxon>Bacteria</taxon>
        <taxon>Bacillati</taxon>
        <taxon>Bacillota</taxon>
        <taxon>Tissierellia</taxon>
        <taxon>Tissierellales</taxon>
        <taxon>Tissierellaceae</taxon>
        <taxon>Tissierella</taxon>
    </lineage>
</organism>
<comment type="function">
    <text evidence="5">This is one of the proteins that binds to the 5S RNA in the ribosome where it forms part of the central protuberance.</text>
</comment>
<protein>
    <recommendedName>
        <fullName evidence="5">Large ribosomal subunit protein bL25</fullName>
    </recommendedName>
    <alternativeName>
        <fullName evidence="5">General stress protein CTC</fullName>
    </alternativeName>
</protein>
<evidence type="ECO:0000259" key="7">
    <source>
        <dbReference type="Pfam" id="PF01386"/>
    </source>
</evidence>
<dbReference type="OrthoDB" id="9790002at2"/>
<dbReference type="Proteomes" id="UP000186112">
    <property type="component" value="Unassembled WGS sequence"/>
</dbReference>
<dbReference type="PANTHER" id="PTHR33284:SF1">
    <property type="entry name" value="RIBOSOMAL PROTEIN L25_GLN-TRNA SYNTHETASE, ANTI-CODON-BINDING DOMAIN-CONTAINING PROTEIN"/>
    <property type="match status" value="1"/>
</dbReference>
<evidence type="ECO:0000259" key="8">
    <source>
        <dbReference type="Pfam" id="PF14693"/>
    </source>
</evidence>
<dbReference type="InterPro" id="IPR020056">
    <property type="entry name" value="Rbsml_bL25/Gln-tRNA_synth_N"/>
</dbReference>
<dbReference type="EMBL" id="LTDM01000032">
    <property type="protein sequence ID" value="OLS02314.1"/>
    <property type="molecule type" value="Genomic_DNA"/>
</dbReference>
<dbReference type="InterPro" id="IPR011035">
    <property type="entry name" value="Ribosomal_bL25/Gln-tRNA_synth"/>
</dbReference>
<dbReference type="NCBIfam" id="NF004612">
    <property type="entry name" value="PRK05943.1"/>
    <property type="match status" value="1"/>
</dbReference>
<evidence type="ECO:0000256" key="6">
    <source>
        <dbReference type="SAM" id="MobiDB-lite"/>
    </source>
</evidence>
<comment type="similarity">
    <text evidence="5">Belongs to the bacterial ribosomal protein bL25 family. CTC subfamily.</text>
</comment>
<evidence type="ECO:0000256" key="3">
    <source>
        <dbReference type="ARBA" id="ARBA00022980"/>
    </source>
</evidence>
<dbReference type="InterPro" id="IPR020930">
    <property type="entry name" value="Ribosomal_uL5_bac-type"/>
</dbReference>
<dbReference type="InterPro" id="IPR020057">
    <property type="entry name" value="Ribosomal_bL25_b-dom"/>
</dbReference>
<dbReference type="Pfam" id="PF14693">
    <property type="entry name" value="Ribosomal_TL5_C"/>
    <property type="match status" value="1"/>
</dbReference>
<keyword evidence="2 5" id="KW-0694">RNA-binding</keyword>
<dbReference type="Pfam" id="PF01386">
    <property type="entry name" value="Ribosomal_L25p"/>
    <property type="match status" value="1"/>
</dbReference>
<dbReference type="InterPro" id="IPR037121">
    <property type="entry name" value="Ribosomal_bL25_C"/>
</dbReference>
<dbReference type="AlphaFoldDB" id="A0A1U7M4R6"/>
<accession>A0A1U7M4R6</accession>
<dbReference type="HAMAP" id="MF_01334">
    <property type="entry name" value="Ribosomal_bL25_CTC"/>
    <property type="match status" value="1"/>
</dbReference>
<feature type="compositionally biased region" description="Acidic residues" evidence="6">
    <location>
        <begin position="188"/>
        <end position="198"/>
    </location>
</feature>
<dbReference type="GO" id="GO:0008097">
    <property type="term" value="F:5S rRNA binding"/>
    <property type="evidence" value="ECO:0007669"/>
    <property type="project" value="InterPro"/>
</dbReference>